<evidence type="ECO:0000256" key="4">
    <source>
        <dbReference type="ARBA" id="ARBA00023136"/>
    </source>
</evidence>
<evidence type="ECO:0000256" key="5">
    <source>
        <dbReference type="SAM" id="Phobius"/>
    </source>
</evidence>
<evidence type="ECO:0000256" key="3">
    <source>
        <dbReference type="ARBA" id="ARBA00022989"/>
    </source>
</evidence>
<feature type="transmembrane region" description="Helical" evidence="5">
    <location>
        <begin position="383"/>
        <end position="403"/>
    </location>
</feature>
<comment type="caution">
    <text evidence="7">The sequence shown here is derived from an EMBL/GenBank/DDBJ whole genome shotgun (WGS) entry which is preliminary data.</text>
</comment>
<reference evidence="7 8" key="1">
    <citation type="submission" date="2019-09" db="EMBL/GenBank/DDBJ databases">
        <title>Bird 10,000 Genomes (B10K) Project - Family phase.</title>
        <authorList>
            <person name="Zhang G."/>
        </authorList>
    </citation>
    <scope>NUCLEOTIDE SEQUENCE [LARGE SCALE GENOMIC DNA]</scope>
    <source>
        <strain evidence="7">B10K-DU-001-02</strain>
        <tissue evidence="7">Muscle</tissue>
    </source>
</reference>
<comment type="subcellular location">
    <subcellularLocation>
        <location evidence="1">Membrane</location>
        <topology evidence="1">Multi-pass membrane protein</topology>
    </subcellularLocation>
</comment>
<dbReference type="InterPro" id="IPR012858">
    <property type="entry name" value="DC_STAMP-like"/>
</dbReference>
<dbReference type="EMBL" id="VWZG01000813">
    <property type="protein sequence ID" value="NXG13870.1"/>
    <property type="molecule type" value="Genomic_DNA"/>
</dbReference>
<evidence type="ECO:0000256" key="2">
    <source>
        <dbReference type="ARBA" id="ARBA00022692"/>
    </source>
</evidence>
<feature type="transmembrane region" description="Helical" evidence="5">
    <location>
        <begin position="60"/>
        <end position="77"/>
    </location>
</feature>
<dbReference type="Proteomes" id="UP000591535">
    <property type="component" value="Unassembled WGS sequence"/>
</dbReference>
<keyword evidence="3 5" id="KW-1133">Transmembrane helix</keyword>
<feature type="transmembrane region" description="Helical" evidence="5">
    <location>
        <begin position="216"/>
        <end position="234"/>
    </location>
</feature>
<evidence type="ECO:0000313" key="8">
    <source>
        <dbReference type="Proteomes" id="UP000591535"/>
    </source>
</evidence>
<keyword evidence="4 5" id="KW-0472">Membrane</keyword>
<feature type="transmembrane region" description="Helical" evidence="5">
    <location>
        <begin position="293"/>
        <end position="320"/>
    </location>
</feature>
<name>A0A7K8ZF91_9PASS</name>
<sequence>MQTFVSIAQNVWEIFISERKPGWKYQMQLFGVCSTVGFLSSFLFYLAMHFSLAHQSLGPLLISGFIWISLSIMLFCFKHLRCFSVLFLLSCGLKNGRNALITAGTGVMVANNIQNIFHNLKILADSITCHLKHEKFALIKYYVEAVQWIYEAAKLPAELPKDIVSLKHEFTPAYSISDDALKQELNDTNREIQRVANQISFILTILPYIGQKVLPIVGIFLVSFGTGLFIKKFVGSHSTKFKNTYITKDFIAFDEHQKQQHRPCLLPLNRKERKAYVTIPSFCFTRKDRKNMLYFFLPVIIHLCIWLLFAAVDYLFYWLIISVNKYLQEVPDLEIQLSLSQNKNENSFILAMTKLIAKTDSFKIPAFKHDCIPHPELALSTTWIQLGVIIFFLIIFGLFSGLLTQIKILVSTSFYPDTAMKRIHYLHAKLLKKRAKLQEKTVKNMFARRANFWFPILKATEAVRKKEKS</sequence>
<feature type="non-terminal residue" evidence="7">
    <location>
        <position position="1"/>
    </location>
</feature>
<keyword evidence="2 5" id="KW-0812">Transmembrane</keyword>
<organism evidence="7 8">
    <name type="scientific">Grallaria varia</name>
    <name type="common">variegated antpitta</name>
    <dbReference type="NCBI Taxonomy" id="117165"/>
    <lineage>
        <taxon>Eukaryota</taxon>
        <taxon>Metazoa</taxon>
        <taxon>Chordata</taxon>
        <taxon>Craniata</taxon>
        <taxon>Vertebrata</taxon>
        <taxon>Euteleostomi</taxon>
        <taxon>Archelosauria</taxon>
        <taxon>Archosauria</taxon>
        <taxon>Dinosauria</taxon>
        <taxon>Saurischia</taxon>
        <taxon>Theropoda</taxon>
        <taxon>Coelurosauria</taxon>
        <taxon>Aves</taxon>
        <taxon>Neognathae</taxon>
        <taxon>Neoaves</taxon>
        <taxon>Telluraves</taxon>
        <taxon>Australaves</taxon>
        <taxon>Passeriformes</taxon>
        <taxon>Formicariidae</taxon>
        <taxon>Grallaria</taxon>
    </lineage>
</organism>
<dbReference type="AlphaFoldDB" id="A0A7K8ZF91"/>
<dbReference type="PANTHER" id="PTHR21041:SF2">
    <property type="entry name" value="DENDRITIC CELL-SPECIFIC TRANSMEMBRANE PROTEIN"/>
    <property type="match status" value="1"/>
</dbReference>
<protein>
    <submittedName>
        <fullName evidence="7">DCSTP protein</fullName>
    </submittedName>
</protein>
<keyword evidence="8" id="KW-1185">Reference proteome</keyword>
<accession>A0A7K8ZF91</accession>
<dbReference type="InterPro" id="IPR051856">
    <property type="entry name" value="CSR-E3_Ligase_Protein"/>
</dbReference>
<feature type="non-terminal residue" evidence="7">
    <location>
        <position position="469"/>
    </location>
</feature>
<dbReference type="GO" id="GO:0009986">
    <property type="term" value="C:cell surface"/>
    <property type="evidence" value="ECO:0007669"/>
    <property type="project" value="TreeGrafter"/>
</dbReference>
<dbReference type="PANTHER" id="PTHR21041">
    <property type="entry name" value="DENDRITIC CELL-SPECIFIC TRANSMEMBRANE PROTEIN"/>
    <property type="match status" value="1"/>
</dbReference>
<dbReference type="GO" id="GO:0005789">
    <property type="term" value="C:endoplasmic reticulum membrane"/>
    <property type="evidence" value="ECO:0007669"/>
    <property type="project" value="TreeGrafter"/>
</dbReference>
<evidence type="ECO:0000313" key="7">
    <source>
        <dbReference type="EMBL" id="NXG13870.1"/>
    </source>
</evidence>
<proteinExistence type="predicted"/>
<evidence type="ECO:0000256" key="1">
    <source>
        <dbReference type="ARBA" id="ARBA00004141"/>
    </source>
</evidence>
<feature type="transmembrane region" description="Helical" evidence="5">
    <location>
        <begin position="29"/>
        <end position="48"/>
    </location>
</feature>
<evidence type="ECO:0000259" key="6">
    <source>
        <dbReference type="Pfam" id="PF07782"/>
    </source>
</evidence>
<dbReference type="Pfam" id="PF07782">
    <property type="entry name" value="DC_STAMP"/>
    <property type="match status" value="1"/>
</dbReference>
<feature type="domain" description="Dendritic cell-specific transmembrane protein-like" evidence="6">
    <location>
        <begin position="241"/>
        <end position="427"/>
    </location>
</feature>
<gene>
    <name evidence="7" type="primary">Dcstamp</name>
    <name evidence="7" type="ORF">GRAVAR_R05548</name>
</gene>